<reference evidence="1 2" key="1">
    <citation type="submission" date="2005-09" db="EMBL/GenBank/DDBJ databases">
        <authorList>
            <person name="Mural R.J."/>
            <person name="Li P.W."/>
            <person name="Adams M.D."/>
            <person name="Amanatides P.G."/>
            <person name="Baden-Tillson H."/>
            <person name="Barnstead M."/>
            <person name="Chin S.H."/>
            <person name="Dew I."/>
            <person name="Evans C.A."/>
            <person name="Ferriera S."/>
            <person name="Flanigan M."/>
            <person name="Fosler C."/>
            <person name="Glodek A."/>
            <person name="Gu Z."/>
            <person name="Holt R.A."/>
            <person name="Jennings D."/>
            <person name="Kraft C.L."/>
            <person name="Lu F."/>
            <person name="Nguyen T."/>
            <person name="Nusskern D.R."/>
            <person name="Pfannkoch C.M."/>
            <person name="Sitter C."/>
            <person name="Sutton G.G."/>
            <person name="Venter J.C."/>
            <person name="Wang Z."/>
            <person name="Woodage T."/>
            <person name="Zheng X.H."/>
            <person name="Zhong F."/>
        </authorList>
    </citation>
    <scope>NUCLEOTIDE SEQUENCE [LARGE SCALE GENOMIC DNA]</scope>
    <source>
        <strain>BN</strain>
        <strain evidence="2">Sprague-Dawley</strain>
    </source>
</reference>
<accession>A6IGW4</accession>
<evidence type="ECO:0000313" key="2">
    <source>
        <dbReference type="Proteomes" id="UP000234681"/>
    </source>
</evidence>
<dbReference type="EMBL" id="CH473960">
    <property type="protein sequence ID" value="EDM16584.1"/>
    <property type="molecule type" value="Genomic_DNA"/>
</dbReference>
<dbReference type="Proteomes" id="UP000234681">
    <property type="component" value="Chromosome 7"/>
</dbReference>
<sequence>MEEYRFLTNYWSCVCLTWSEELSYQRGHVRKESDEAGYYVSRGPFIAMSFKAQWKIKMRTSISCCFICRFLCQEIRHG</sequence>
<proteinExistence type="predicted"/>
<organism evidence="1 2">
    <name type="scientific">Rattus norvegicus</name>
    <name type="common">Rat</name>
    <dbReference type="NCBI Taxonomy" id="10116"/>
    <lineage>
        <taxon>Eukaryota</taxon>
        <taxon>Metazoa</taxon>
        <taxon>Chordata</taxon>
        <taxon>Craniata</taxon>
        <taxon>Vertebrata</taxon>
        <taxon>Euteleostomi</taxon>
        <taxon>Mammalia</taxon>
        <taxon>Eutheria</taxon>
        <taxon>Euarchontoglires</taxon>
        <taxon>Glires</taxon>
        <taxon>Rodentia</taxon>
        <taxon>Myomorpha</taxon>
        <taxon>Muroidea</taxon>
        <taxon>Muridae</taxon>
        <taxon>Murinae</taxon>
        <taxon>Rattus</taxon>
    </lineage>
</organism>
<dbReference type="AlphaFoldDB" id="A6IGW4"/>
<name>A6IGW4_RAT</name>
<evidence type="ECO:0000313" key="1">
    <source>
        <dbReference type="EMBL" id="EDM16584.1"/>
    </source>
</evidence>
<protein>
    <submittedName>
        <fullName evidence="1">RCG48830</fullName>
    </submittedName>
</protein>
<gene>
    <name evidence="1" type="ORF">rCG_48830</name>
</gene>